<dbReference type="InterPro" id="IPR011600">
    <property type="entry name" value="Pept_C14_caspase"/>
</dbReference>
<evidence type="ECO:0000259" key="7">
    <source>
        <dbReference type="PROSITE" id="PS50208"/>
    </source>
</evidence>
<dbReference type="InterPro" id="IPR002398">
    <property type="entry name" value="Pept_C14"/>
</dbReference>
<dbReference type="PANTHER" id="PTHR47901:SF8">
    <property type="entry name" value="CASPASE-3"/>
    <property type="match status" value="1"/>
</dbReference>
<keyword evidence="3" id="KW-0053">Apoptosis</keyword>
<evidence type="ECO:0000256" key="5">
    <source>
        <dbReference type="RuleBase" id="RU003971"/>
    </source>
</evidence>
<evidence type="ECO:0000259" key="6">
    <source>
        <dbReference type="PROSITE" id="PS50207"/>
    </source>
</evidence>
<dbReference type="InterPro" id="IPR015917">
    <property type="entry name" value="Pept_C14A"/>
</dbReference>
<dbReference type="Gene3D" id="3.40.50.1460">
    <property type="match status" value="1"/>
</dbReference>
<dbReference type="PROSITE" id="PS50208">
    <property type="entry name" value="CASPASE_P20"/>
    <property type="match status" value="1"/>
</dbReference>
<dbReference type="SUPFAM" id="SSF52129">
    <property type="entry name" value="Caspase-like"/>
    <property type="match status" value="1"/>
</dbReference>
<dbReference type="EMBL" id="CAJPIZ010005660">
    <property type="protein sequence ID" value="CAG2108822.1"/>
    <property type="molecule type" value="Genomic_DNA"/>
</dbReference>
<reference evidence="8" key="1">
    <citation type="submission" date="2020-11" db="EMBL/GenBank/DDBJ databases">
        <authorList>
            <person name="Tran Van P."/>
        </authorList>
    </citation>
    <scope>NUCLEOTIDE SEQUENCE</scope>
</reference>
<dbReference type="OrthoDB" id="6097640at2759"/>
<dbReference type="AlphaFoldDB" id="A0A7R9KU94"/>
<keyword evidence="9" id="KW-1185">Reference proteome</keyword>
<name>A0A7R9KU94_9ACAR</name>
<dbReference type="PRINTS" id="PR00376">
    <property type="entry name" value="IL1BCENZYME"/>
</dbReference>
<organism evidence="8">
    <name type="scientific">Medioppia subpectinata</name>
    <dbReference type="NCBI Taxonomy" id="1979941"/>
    <lineage>
        <taxon>Eukaryota</taxon>
        <taxon>Metazoa</taxon>
        <taxon>Ecdysozoa</taxon>
        <taxon>Arthropoda</taxon>
        <taxon>Chelicerata</taxon>
        <taxon>Arachnida</taxon>
        <taxon>Acari</taxon>
        <taxon>Acariformes</taxon>
        <taxon>Sarcoptiformes</taxon>
        <taxon>Oribatida</taxon>
        <taxon>Brachypylina</taxon>
        <taxon>Oppioidea</taxon>
        <taxon>Oppiidae</taxon>
        <taxon>Medioppia</taxon>
    </lineage>
</organism>
<keyword evidence="4" id="KW-0378">Hydrolase</keyword>
<feature type="domain" description="Caspase family p10" evidence="6">
    <location>
        <begin position="324"/>
        <end position="370"/>
    </location>
</feature>
<dbReference type="GO" id="GO:0006915">
    <property type="term" value="P:apoptotic process"/>
    <property type="evidence" value="ECO:0007669"/>
    <property type="project" value="UniProtKB-KW"/>
</dbReference>
<dbReference type="InterPro" id="IPR001309">
    <property type="entry name" value="Pept_C14_p20"/>
</dbReference>
<comment type="similarity">
    <text evidence="1 5">Belongs to the peptidase C14A family.</text>
</comment>
<feature type="domain" description="Caspase family p20" evidence="7">
    <location>
        <begin position="130"/>
        <end position="255"/>
    </location>
</feature>
<proteinExistence type="inferred from homology"/>
<dbReference type="PANTHER" id="PTHR47901">
    <property type="entry name" value="CASPASE RECRUITMENT DOMAIN-CONTAINING PROTEIN 18"/>
    <property type="match status" value="1"/>
</dbReference>
<evidence type="ECO:0000313" key="9">
    <source>
        <dbReference type="Proteomes" id="UP000759131"/>
    </source>
</evidence>
<sequence length="442" mass="49359">MDKIRFSPIKLCGECQWRKLHKIIHFYNEKQLSQLLDNCQSDTRVKTVIADIESRDGTELKRLCGLMVSSGLISEMDTDSDDISQILNNLSFEDAMCCMILLGTGMLTVKNATTIQSTEYGDVYPMSRKPRGYCVIIDNEYFEDKELSTRFGTTADVSLLTAVFHQLFFDIKLYNNKSANQMKTLLADIAADSALVRHDALAVIMLSHGADEAIYGTDGVTVNLMTILEMFNNENCPQLIDKPKMFFINACRGVTFSFGARKNLGSNFTPLHTISISNTPIPNSLEADYVMRKSKTDPGTRKSLGPNLAAIGKPSTAPIVSTWSDMFVYFSTVEGYVSTRSMFTGSWFAHELANCLAESAHREHLHDLVTIEVAKRVSDRITEIDGRPMKQAIGAHIKGSVKKIKGLKSYLFVRSGQRLEIGVHFLGTDLFERPVLPNGRFL</sequence>
<dbReference type="GO" id="GO:0004197">
    <property type="term" value="F:cysteine-type endopeptidase activity"/>
    <property type="evidence" value="ECO:0007669"/>
    <property type="project" value="InterPro"/>
</dbReference>
<accession>A0A7R9KU94</accession>
<dbReference type="SMART" id="SM00115">
    <property type="entry name" value="CASc"/>
    <property type="match status" value="1"/>
</dbReference>
<evidence type="ECO:0000256" key="4">
    <source>
        <dbReference type="ARBA" id="ARBA00022801"/>
    </source>
</evidence>
<dbReference type="Pfam" id="PF00656">
    <property type="entry name" value="Peptidase_C14"/>
    <property type="match status" value="1"/>
</dbReference>
<dbReference type="EMBL" id="OC860235">
    <property type="protein sequence ID" value="CAD7628392.1"/>
    <property type="molecule type" value="Genomic_DNA"/>
</dbReference>
<dbReference type="InterPro" id="IPR029030">
    <property type="entry name" value="Caspase-like_dom_sf"/>
</dbReference>
<dbReference type="PROSITE" id="PS50207">
    <property type="entry name" value="CASPASE_P10"/>
    <property type="match status" value="1"/>
</dbReference>
<dbReference type="GO" id="GO:0006508">
    <property type="term" value="P:proteolysis"/>
    <property type="evidence" value="ECO:0007669"/>
    <property type="project" value="UniProtKB-KW"/>
</dbReference>
<dbReference type="InterPro" id="IPR002138">
    <property type="entry name" value="Pept_C14_p10"/>
</dbReference>
<evidence type="ECO:0000313" key="8">
    <source>
        <dbReference type="EMBL" id="CAD7628392.1"/>
    </source>
</evidence>
<dbReference type="Proteomes" id="UP000759131">
    <property type="component" value="Unassembled WGS sequence"/>
</dbReference>
<evidence type="ECO:0000256" key="2">
    <source>
        <dbReference type="ARBA" id="ARBA00022670"/>
    </source>
</evidence>
<keyword evidence="2" id="KW-0645">Protease</keyword>
<gene>
    <name evidence="8" type="ORF">OSB1V03_LOCUS8814</name>
</gene>
<protein>
    <submittedName>
        <fullName evidence="8">Uncharacterized protein</fullName>
    </submittedName>
</protein>
<evidence type="ECO:0000256" key="3">
    <source>
        <dbReference type="ARBA" id="ARBA00022703"/>
    </source>
</evidence>
<evidence type="ECO:0000256" key="1">
    <source>
        <dbReference type="ARBA" id="ARBA00010134"/>
    </source>
</evidence>